<organism evidence="1 2">
    <name type="scientific">Cetraspora pellucida</name>
    <dbReference type="NCBI Taxonomy" id="1433469"/>
    <lineage>
        <taxon>Eukaryota</taxon>
        <taxon>Fungi</taxon>
        <taxon>Fungi incertae sedis</taxon>
        <taxon>Mucoromycota</taxon>
        <taxon>Glomeromycotina</taxon>
        <taxon>Glomeromycetes</taxon>
        <taxon>Diversisporales</taxon>
        <taxon>Gigasporaceae</taxon>
        <taxon>Cetraspora</taxon>
    </lineage>
</organism>
<feature type="non-terminal residue" evidence="1">
    <location>
        <position position="44"/>
    </location>
</feature>
<comment type="caution">
    <text evidence="1">The sequence shown here is derived from an EMBL/GenBank/DDBJ whole genome shotgun (WGS) entry which is preliminary data.</text>
</comment>
<evidence type="ECO:0000313" key="2">
    <source>
        <dbReference type="Proteomes" id="UP000789366"/>
    </source>
</evidence>
<name>A0ACA9RK45_9GLOM</name>
<reference evidence="1" key="1">
    <citation type="submission" date="2021-06" db="EMBL/GenBank/DDBJ databases">
        <authorList>
            <person name="Kallberg Y."/>
            <person name="Tangrot J."/>
            <person name="Rosling A."/>
        </authorList>
    </citation>
    <scope>NUCLEOTIDE SEQUENCE</scope>
    <source>
        <strain evidence="1">28 12/20/2015</strain>
    </source>
</reference>
<protein>
    <submittedName>
        <fullName evidence="1">11291_t:CDS:1</fullName>
    </submittedName>
</protein>
<evidence type="ECO:0000313" key="1">
    <source>
        <dbReference type="EMBL" id="CAG8796618.1"/>
    </source>
</evidence>
<gene>
    <name evidence="1" type="ORF">SPELUC_LOCUS17681</name>
</gene>
<dbReference type="EMBL" id="CAJVPW010074923">
    <property type="protein sequence ID" value="CAG8796618.1"/>
    <property type="molecule type" value="Genomic_DNA"/>
</dbReference>
<proteinExistence type="predicted"/>
<accession>A0ACA9RK45</accession>
<dbReference type="Proteomes" id="UP000789366">
    <property type="component" value="Unassembled WGS sequence"/>
</dbReference>
<sequence>RWNIIYNLVIETTYLLDSRFQDKTLSNDIMTTVSDFIKKFYSEN</sequence>
<keyword evidence="2" id="KW-1185">Reference proteome</keyword>
<feature type="non-terminal residue" evidence="1">
    <location>
        <position position="1"/>
    </location>
</feature>